<gene>
    <name evidence="1" type="ORF">BAMA_15710</name>
</gene>
<dbReference type="OrthoDB" id="2820053at2"/>
<name>A0A073JSV5_9BACI</name>
<dbReference type="AlphaFoldDB" id="A0A073JSV5"/>
<evidence type="ECO:0000313" key="1">
    <source>
        <dbReference type="EMBL" id="KEK17332.1"/>
    </source>
</evidence>
<sequence length="576" mass="65102">MWFDKTANLQTLPNELEKQFVSSGWKKDLFYRIQSSISRFIDVRLFESIGSDGEQRRFGFAVGYDSANSDFKDNRYVSPESKLGMLGYGDEVKTTFTLPTYPVIQSSVMVYIDGLPFDKSKYTVNGRSGVITFHTAPAKNVKVTCEYRLAADAYDPSNEFIFFTYDKYLIEQELKISDEKANLGNGNGTKTTFKLPFNTMDEMRLQVYKNDKVVFPTEYVFDGEDIVFHAAPASSDNIKVSGIYTVEPNEERTIPNIPASTAFDVKDVKKVIAEVYSSLVFINASPYTTISFTPSANFTNDWKRDSVVYMYGNTNKDRLVLFMRIDPTPAPVRALFVPLYIGRIYTFDNKPLKNLVMIGGCRSGGQFSHVKDQKIGDANVDYGENTGNGNMYAMLSKSMTGAMYQKHYFAFFTHNKEIDSGQGRFNPSMYSGKYHLSQIYIVHPNDGYVGKLDDVYAVHSKNIQQADELELEKTVTNESLGKGDGIRKVFHLEHKAKGDTLQVLVACAEIPKEQYTYNPDDKTITFEVEPNGEVIANYQVGQIYRYSLPTTDVSPMTTDECTPFNPIGLAIYKEDM</sequence>
<dbReference type="RefSeq" id="WP_034643607.1">
    <property type="nucleotide sequence ID" value="NZ_CBCSJC010000026.1"/>
</dbReference>
<dbReference type="EMBL" id="JOTN01000032">
    <property type="protein sequence ID" value="KEK17332.1"/>
    <property type="molecule type" value="Genomic_DNA"/>
</dbReference>
<comment type="caution">
    <text evidence="1">The sequence shown here is derived from an EMBL/GenBank/DDBJ whole genome shotgun (WGS) entry which is preliminary data.</text>
</comment>
<evidence type="ECO:0008006" key="3">
    <source>
        <dbReference type="Google" id="ProtNLM"/>
    </source>
</evidence>
<dbReference type="STRING" id="574376.BAMA_15710"/>
<keyword evidence="2" id="KW-1185">Reference proteome</keyword>
<protein>
    <recommendedName>
        <fullName evidence="3">Major virion structural protein</fullName>
    </recommendedName>
</protein>
<dbReference type="eggNOG" id="ENOG5033TMQ">
    <property type="taxonomic scope" value="Bacteria"/>
</dbReference>
<evidence type="ECO:0000313" key="2">
    <source>
        <dbReference type="Proteomes" id="UP000027822"/>
    </source>
</evidence>
<proteinExistence type="predicted"/>
<accession>A0A073JSV5</accession>
<dbReference type="Proteomes" id="UP000027822">
    <property type="component" value="Unassembled WGS sequence"/>
</dbReference>
<reference evidence="1 2" key="1">
    <citation type="submission" date="2014-06" db="EMBL/GenBank/DDBJ databases">
        <title>Draft genome sequence of Bacillus manliponensis JCM 15802 (MCCC 1A00708).</title>
        <authorList>
            <person name="Lai Q."/>
            <person name="Liu Y."/>
            <person name="Shao Z."/>
        </authorList>
    </citation>
    <scope>NUCLEOTIDE SEQUENCE [LARGE SCALE GENOMIC DNA]</scope>
    <source>
        <strain evidence="1 2">JCM 15802</strain>
    </source>
</reference>
<organism evidence="1 2">
    <name type="scientific">Bacillus manliponensis</name>
    <dbReference type="NCBI Taxonomy" id="574376"/>
    <lineage>
        <taxon>Bacteria</taxon>
        <taxon>Bacillati</taxon>
        <taxon>Bacillota</taxon>
        <taxon>Bacilli</taxon>
        <taxon>Bacillales</taxon>
        <taxon>Bacillaceae</taxon>
        <taxon>Bacillus</taxon>
        <taxon>Bacillus cereus group</taxon>
    </lineage>
</organism>